<dbReference type="Pfam" id="PF13676">
    <property type="entry name" value="TIR_2"/>
    <property type="match status" value="1"/>
</dbReference>
<dbReference type="AlphaFoldDB" id="A0A813MAR6"/>
<protein>
    <recommendedName>
        <fullName evidence="2">TIR domain-containing protein</fullName>
    </recommendedName>
</protein>
<dbReference type="InterPro" id="IPR000157">
    <property type="entry name" value="TIR_dom"/>
</dbReference>
<dbReference type="PANTHER" id="PTHR47508">
    <property type="entry name" value="SAM DOMAIN-CONTAINING PROTEIN-RELATED"/>
    <property type="match status" value="1"/>
</dbReference>
<dbReference type="OrthoDB" id="6078042at2759"/>
<dbReference type="SUPFAM" id="SSF52200">
    <property type="entry name" value="Toll/Interleukin receptor TIR domain"/>
    <property type="match status" value="1"/>
</dbReference>
<sequence>MEEENVKLCNIFISYQWKSQSNVKKIYAELEALEGLNVFMDIYKIKAGNNLYASLASNIQQADVILACVSRDYVKSKNCEREIIYADAFNKPIIPLYIEKIPIPELGSIGFVLVRERFCSFYRNQNVFENFSESVELKDLLDGIYSIIKNKSIPVATPLKKKTIAYAIDEENVSQAVVNFRIDLPLDQPSLKPSSSDIQSQRDSKDSKKIESVTKKAPKLPLATNKNNSFNFLEIHPVIKELKFLIHPNILLDPVGDRGVFLNNSNLKRGGESYYPPVGWIRYGLNVKLIFNNNTKWLAKDGNKDEWAVVYNGFKNNPMKIELNQKLIDPFNRKFKPQLKKSNNLEFTNTMDVNPNSDGFNKSCDIGIICSAKPEIAEMKTDTFVLNNKKYKMLLQCRANPTKIRIPQTNKELRIINSPVFIRPYGILLKEI</sequence>
<gene>
    <name evidence="3" type="ORF">OXX778_LOCUS386</name>
</gene>
<feature type="domain" description="TIR" evidence="2">
    <location>
        <begin position="7"/>
        <end position="135"/>
    </location>
</feature>
<name>A0A813MAR6_9BILA</name>
<proteinExistence type="predicted"/>
<evidence type="ECO:0000313" key="3">
    <source>
        <dbReference type="EMBL" id="CAF0706556.1"/>
    </source>
</evidence>
<comment type="caution">
    <text evidence="3">The sequence shown here is derived from an EMBL/GenBank/DDBJ whole genome shotgun (WGS) entry which is preliminary data.</text>
</comment>
<dbReference type="PROSITE" id="PS50104">
    <property type="entry name" value="TIR"/>
    <property type="match status" value="1"/>
</dbReference>
<evidence type="ECO:0000256" key="1">
    <source>
        <dbReference type="SAM" id="MobiDB-lite"/>
    </source>
</evidence>
<organism evidence="3 4">
    <name type="scientific">Brachionus calyciflorus</name>
    <dbReference type="NCBI Taxonomy" id="104777"/>
    <lineage>
        <taxon>Eukaryota</taxon>
        <taxon>Metazoa</taxon>
        <taxon>Spiralia</taxon>
        <taxon>Gnathifera</taxon>
        <taxon>Rotifera</taxon>
        <taxon>Eurotatoria</taxon>
        <taxon>Monogononta</taxon>
        <taxon>Pseudotrocha</taxon>
        <taxon>Ploima</taxon>
        <taxon>Brachionidae</taxon>
        <taxon>Brachionus</taxon>
    </lineage>
</organism>
<evidence type="ECO:0000313" key="4">
    <source>
        <dbReference type="Proteomes" id="UP000663879"/>
    </source>
</evidence>
<keyword evidence="4" id="KW-1185">Reference proteome</keyword>
<feature type="region of interest" description="Disordered" evidence="1">
    <location>
        <begin position="191"/>
        <end position="213"/>
    </location>
</feature>
<dbReference type="PANTHER" id="PTHR47508:SF1">
    <property type="entry name" value="NON-SPECIFIC SERINE_THREONINE PROTEIN KINASE"/>
    <property type="match status" value="1"/>
</dbReference>
<feature type="compositionally biased region" description="Basic and acidic residues" evidence="1">
    <location>
        <begin position="200"/>
        <end position="213"/>
    </location>
</feature>
<dbReference type="GO" id="GO:0007165">
    <property type="term" value="P:signal transduction"/>
    <property type="evidence" value="ECO:0007669"/>
    <property type="project" value="InterPro"/>
</dbReference>
<reference evidence="3" key="1">
    <citation type="submission" date="2021-02" db="EMBL/GenBank/DDBJ databases">
        <authorList>
            <person name="Nowell W R."/>
        </authorList>
    </citation>
    <scope>NUCLEOTIDE SEQUENCE</scope>
    <source>
        <strain evidence="3">Ploen Becks lab</strain>
    </source>
</reference>
<dbReference type="EMBL" id="CAJNOC010000018">
    <property type="protein sequence ID" value="CAF0706556.1"/>
    <property type="molecule type" value="Genomic_DNA"/>
</dbReference>
<evidence type="ECO:0000259" key="2">
    <source>
        <dbReference type="PROSITE" id="PS50104"/>
    </source>
</evidence>
<dbReference type="Gene3D" id="3.40.50.10140">
    <property type="entry name" value="Toll/interleukin-1 receptor homology (TIR) domain"/>
    <property type="match status" value="1"/>
</dbReference>
<dbReference type="Proteomes" id="UP000663879">
    <property type="component" value="Unassembled WGS sequence"/>
</dbReference>
<dbReference type="InterPro" id="IPR035897">
    <property type="entry name" value="Toll_tir_struct_dom_sf"/>
</dbReference>
<accession>A0A813MAR6</accession>